<accession>A0A1S3Z8J0</accession>
<dbReference type="InterPro" id="IPR021109">
    <property type="entry name" value="Peptidase_aspartic_dom_sf"/>
</dbReference>
<protein>
    <submittedName>
        <fullName evidence="2">Uncharacterized protein</fullName>
    </submittedName>
</protein>
<dbReference type="RefSeq" id="XP_016460674.1">
    <property type="nucleotide sequence ID" value="XM_016605188.1"/>
</dbReference>
<dbReference type="PANTHER" id="PTHR33067">
    <property type="entry name" value="RNA-DIRECTED DNA POLYMERASE-RELATED"/>
    <property type="match status" value="1"/>
</dbReference>
<sequence length="369" mass="42915">MNQNAQYDNTYNPNWRNHPNFSWGGNQNIKPQVNYNHPPQPPQQVEESLTDMMKKLLIENQKVMAKNQQVRAENQQVRAESQQVRAENQQLRTEFRNLERQFGQMANNQNTRPVGALPSDTEKNPQVNAVTLRNGRELVEVPKKKKEQSGLEEERVPKPVEVDERNKTEPEQKSERVPPPFPQRLRKKNDDHMFHKFLDMLKQIHLNIPLVDMLREVPKIQHMLPQKLKDPSSFTIPLRIGEFDMGRTLCDLGASINLMSLLVFKQLGLGAPRPTTVMIQLADRSYVYPEGEEKLLRVLREHKHAIGWTMFDIKGISPAFYMHKILMEEGHKPSVEHQHCLNPIMKEVVRKEVIKWLDTGIVFPISDSK</sequence>
<feature type="compositionally biased region" description="Basic and acidic residues" evidence="1">
    <location>
        <begin position="134"/>
        <end position="176"/>
    </location>
</feature>
<feature type="region of interest" description="Disordered" evidence="1">
    <location>
        <begin position="106"/>
        <end position="186"/>
    </location>
</feature>
<dbReference type="OrthoDB" id="778454at2759"/>
<proteinExistence type="predicted"/>
<dbReference type="AlphaFoldDB" id="A0A1S3Z8J0"/>
<name>A0A1S3Z8J0_TOBAC</name>
<dbReference type="Gene3D" id="2.40.70.10">
    <property type="entry name" value="Acid Proteases"/>
    <property type="match status" value="1"/>
</dbReference>
<dbReference type="OMA" id="THIKMIE"/>
<evidence type="ECO:0000313" key="2">
    <source>
        <dbReference type="RefSeq" id="XP_016460674.1"/>
    </source>
</evidence>
<dbReference type="PaxDb" id="4097-A0A1S3Z8J0"/>
<organism evidence="2">
    <name type="scientific">Nicotiana tabacum</name>
    <name type="common">Common tobacco</name>
    <dbReference type="NCBI Taxonomy" id="4097"/>
    <lineage>
        <taxon>Eukaryota</taxon>
        <taxon>Viridiplantae</taxon>
        <taxon>Streptophyta</taxon>
        <taxon>Embryophyta</taxon>
        <taxon>Tracheophyta</taxon>
        <taxon>Spermatophyta</taxon>
        <taxon>Magnoliopsida</taxon>
        <taxon>eudicotyledons</taxon>
        <taxon>Gunneridae</taxon>
        <taxon>Pentapetalae</taxon>
        <taxon>asterids</taxon>
        <taxon>lamiids</taxon>
        <taxon>Solanales</taxon>
        <taxon>Solanaceae</taxon>
        <taxon>Nicotianoideae</taxon>
        <taxon>Nicotianeae</taxon>
        <taxon>Nicotiana</taxon>
    </lineage>
</organism>
<reference evidence="2" key="1">
    <citation type="submission" date="2025-08" db="UniProtKB">
        <authorList>
            <consortium name="RefSeq"/>
        </authorList>
    </citation>
    <scope>IDENTIFICATION</scope>
</reference>
<evidence type="ECO:0000256" key="1">
    <source>
        <dbReference type="SAM" id="MobiDB-lite"/>
    </source>
</evidence>
<dbReference type="KEGG" id="nta:107784119"/>
<dbReference type="PANTHER" id="PTHR33067:SF32">
    <property type="entry name" value="ASPARTIC PEPTIDASE DDI1-TYPE DOMAIN-CONTAINING PROTEIN"/>
    <property type="match status" value="1"/>
</dbReference>
<gene>
    <name evidence="2" type="primary">LOC107784119</name>
</gene>